<evidence type="ECO:0000256" key="3">
    <source>
        <dbReference type="ARBA" id="ARBA00023239"/>
    </source>
</evidence>
<dbReference type="GO" id="GO:0000162">
    <property type="term" value="P:L-tryptophan biosynthetic process"/>
    <property type="evidence" value="ECO:0007669"/>
    <property type="project" value="TreeGrafter"/>
</dbReference>
<evidence type="ECO:0000256" key="4">
    <source>
        <dbReference type="ARBA" id="ARBA00047683"/>
    </source>
</evidence>
<keyword evidence="7" id="KW-1185">Reference proteome</keyword>
<evidence type="ECO:0000256" key="1">
    <source>
        <dbReference type="ARBA" id="ARBA00012266"/>
    </source>
</evidence>
<dbReference type="GO" id="GO:0002047">
    <property type="term" value="P:phenazine biosynthetic process"/>
    <property type="evidence" value="ECO:0007669"/>
    <property type="project" value="TreeGrafter"/>
</dbReference>
<dbReference type="CDD" id="cd01743">
    <property type="entry name" value="GATase1_Anthranilate_Synthase"/>
    <property type="match status" value="1"/>
</dbReference>
<dbReference type="InterPro" id="IPR029062">
    <property type="entry name" value="Class_I_gatase-like"/>
</dbReference>
<dbReference type="SUPFAM" id="SSF52317">
    <property type="entry name" value="Class I glutamine amidotransferase-like"/>
    <property type="match status" value="1"/>
</dbReference>
<dbReference type="EMBL" id="QGTT01000012">
    <property type="protein sequence ID" value="PWW11159.1"/>
    <property type="molecule type" value="Genomic_DNA"/>
</dbReference>
<feature type="domain" description="Glutamine amidotransferase" evidence="5">
    <location>
        <begin position="24"/>
        <end position="206"/>
    </location>
</feature>
<evidence type="ECO:0000313" key="7">
    <source>
        <dbReference type="Proteomes" id="UP000246964"/>
    </source>
</evidence>
<dbReference type="InterPro" id="IPR050472">
    <property type="entry name" value="Anth_synth/Amidotransfase"/>
</dbReference>
<dbReference type="NCBIfam" id="TIGR00566">
    <property type="entry name" value="trpG_papA"/>
    <property type="match status" value="1"/>
</dbReference>
<proteinExistence type="predicted"/>
<dbReference type="InterPro" id="IPR017926">
    <property type="entry name" value="GATASE"/>
</dbReference>
<dbReference type="AlphaFoldDB" id="A0A317Q6X3"/>
<dbReference type="Gene3D" id="3.40.50.880">
    <property type="match status" value="1"/>
</dbReference>
<dbReference type="PANTHER" id="PTHR43418:SF2">
    <property type="entry name" value="BIFUNCTIONAL PROTEIN TRPGD"/>
    <property type="match status" value="1"/>
</dbReference>
<comment type="catalytic activity">
    <reaction evidence="4">
        <text>chorismate + L-glutamine = anthranilate + pyruvate + L-glutamate + H(+)</text>
        <dbReference type="Rhea" id="RHEA:21732"/>
        <dbReference type="ChEBI" id="CHEBI:15361"/>
        <dbReference type="ChEBI" id="CHEBI:15378"/>
        <dbReference type="ChEBI" id="CHEBI:16567"/>
        <dbReference type="ChEBI" id="CHEBI:29748"/>
        <dbReference type="ChEBI" id="CHEBI:29985"/>
        <dbReference type="ChEBI" id="CHEBI:58359"/>
        <dbReference type="EC" id="4.1.3.27"/>
    </reaction>
</comment>
<keyword evidence="2" id="KW-0315">Glutamine amidotransferase</keyword>
<dbReference type="RefSeq" id="WP_309136749.1">
    <property type="nucleotide sequence ID" value="NZ_QGTT01000012.1"/>
</dbReference>
<sequence>MSVNMSANMNINTDAANSAPDRIVLLDNFDSFTYNLVDELRQLGYPLMIYRNNVPLEQFIAALADYPGRQLLCLSPGPGHPAQAGHLLEVIEACRGLYPMLGICLGFQALIHAAGGEIDRCGETVHGKKALIDCQSHPIFDGLESPLGVARYHSLCGFKLPQSIAVLATTGAIPMAAYFKDYYALGFQFHPESILTSHGTRLLAQSVAYLFAQYGSLPCKQ</sequence>
<evidence type="ECO:0000313" key="6">
    <source>
        <dbReference type="EMBL" id="PWW11159.1"/>
    </source>
</evidence>
<dbReference type="Pfam" id="PF00117">
    <property type="entry name" value="GATase"/>
    <property type="match status" value="1"/>
</dbReference>
<name>A0A317Q6X3_9GAMM</name>
<dbReference type="GO" id="GO:0004049">
    <property type="term" value="F:anthranilate synthase activity"/>
    <property type="evidence" value="ECO:0007669"/>
    <property type="project" value="UniProtKB-EC"/>
</dbReference>
<dbReference type="Proteomes" id="UP000246964">
    <property type="component" value="Unassembled WGS sequence"/>
</dbReference>
<gene>
    <name evidence="6" type="ORF">DET45_11217</name>
</gene>
<protein>
    <recommendedName>
        <fullName evidence="1">anthranilate synthase</fullName>
        <ecNumber evidence="1">4.1.3.27</ecNumber>
    </recommendedName>
</protein>
<dbReference type="PANTHER" id="PTHR43418">
    <property type="entry name" value="MULTIFUNCTIONAL TRYPTOPHAN BIOSYNTHESIS PROTEIN-RELATED"/>
    <property type="match status" value="1"/>
</dbReference>
<keyword evidence="3" id="KW-0456">Lyase</keyword>
<dbReference type="GO" id="GO:0005829">
    <property type="term" value="C:cytosol"/>
    <property type="evidence" value="ECO:0007669"/>
    <property type="project" value="TreeGrafter"/>
</dbReference>
<dbReference type="PRINTS" id="PR00096">
    <property type="entry name" value="GATASE"/>
</dbReference>
<organism evidence="6 7">
    <name type="scientific">Pseudidiomarina maritima</name>
    <dbReference type="NCBI Taxonomy" id="519453"/>
    <lineage>
        <taxon>Bacteria</taxon>
        <taxon>Pseudomonadati</taxon>
        <taxon>Pseudomonadota</taxon>
        <taxon>Gammaproteobacteria</taxon>
        <taxon>Alteromonadales</taxon>
        <taxon>Idiomarinaceae</taxon>
        <taxon>Pseudidiomarina</taxon>
    </lineage>
</organism>
<evidence type="ECO:0000256" key="2">
    <source>
        <dbReference type="ARBA" id="ARBA00022962"/>
    </source>
</evidence>
<reference evidence="6 7" key="1">
    <citation type="submission" date="2018-05" db="EMBL/GenBank/DDBJ databases">
        <title>Freshwater and sediment microbial communities from various areas in North America, analyzing microbe dynamics in response to fracking.</title>
        <authorList>
            <person name="Lamendella R."/>
        </authorList>
    </citation>
    <scope>NUCLEOTIDE SEQUENCE [LARGE SCALE GENOMIC DNA]</scope>
    <source>
        <strain evidence="6 7">125B1</strain>
    </source>
</reference>
<dbReference type="PRINTS" id="PR00097">
    <property type="entry name" value="ANTSNTHASEII"/>
</dbReference>
<comment type="caution">
    <text evidence="6">The sequence shown here is derived from an EMBL/GenBank/DDBJ whole genome shotgun (WGS) entry which is preliminary data.</text>
</comment>
<evidence type="ECO:0000259" key="5">
    <source>
        <dbReference type="Pfam" id="PF00117"/>
    </source>
</evidence>
<dbReference type="EC" id="4.1.3.27" evidence="1"/>
<dbReference type="PROSITE" id="PS51273">
    <property type="entry name" value="GATASE_TYPE_1"/>
    <property type="match status" value="1"/>
</dbReference>
<accession>A0A317Q6X3</accession>
<dbReference type="InterPro" id="IPR006221">
    <property type="entry name" value="TrpG/PapA_dom"/>
</dbReference>
<dbReference type="GO" id="GO:0004048">
    <property type="term" value="F:anthranilate phosphoribosyltransferase activity"/>
    <property type="evidence" value="ECO:0007669"/>
    <property type="project" value="TreeGrafter"/>
</dbReference>